<dbReference type="Proteomes" id="UP000093592">
    <property type="component" value="Unassembled WGS sequence"/>
</dbReference>
<gene>
    <name evidence="5" type="ORF">A5707_03855</name>
</gene>
<dbReference type="InterPro" id="IPR029063">
    <property type="entry name" value="SAM-dependent_MTases_sf"/>
</dbReference>
<proteinExistence type="predicted"/>
<dbReference type="Gene3D" id="3.40.50.150">
    <property type="entry name" value="Vaccinia Virus protein VP39"/>
    <property type="match status" value="1"/>
</dbReference>
<evidence type="ECO:0000313" key="6">
    <source>
        <dbReference type="Proteomes" id="UP000093592"/>
    </source>
</evidence>
<dbReference type="GO" id="GO:0035657">
    <property type="term" value="C:eRF1 methyltransferase complex"/>
    <property type="evidence" value="ECO:0007669"/>
    <property type="project" value="TreeGrafter"/>
</dbReference>
<dbReference type="AlphaFoldDB" id="A0A1A2Z065"/>
<dbReference type="InterPro" id="IPR004557">
    <property type="entry name" value="PrmC-related"/>
</dbReference>
<evidence type="ECO:0000256" key="2">
    <source>
        <dbReference type="ARBA" id="ARBA00022679"/>
    </source>
</evidence>
<dbReference type="NCBIfam" id="TIGR00537">
    <property type="entry name" value="hemK_rel_arch"/>
    <property type="match status" value="1"/>
</dbReference>
<keyword evidence="1 5" id="KW-0489">Methyltransferase</keyword>
<dbReference type="GO" id="GO:0032259">
    <property type="term" value="P:methylation"/>
    <property type="evidence" value="ECO:0007669"/>
    <property type="project" value="UniProtKB-KW"/>
</dbReference>
<dbReference type="GO" id="GO:0008276">
    <property type="term" value="F:protein methyltransferase activity"/>
    <property type="evidence" value="ECO:0007669"/>
    <property type="project" value="TreeGrafter"/>
</dbReference>
<dbReference type="SUPFAM" id="SSF53335">
    <property type="entry name" value="S-adenosyl-L-methionine-dependent methyltransferases"/>
    <property type="match status" value="1"/>
</dbReference>
<keyword evidence="3" id="KW-0949">S-adenosyl-L-methionine</keyword>
<name>A0A1A2Z065_9MYCO</name>
<evidence type="ECO:0000259" key="4">
    <source>
        <dbReference type="Pfam" id="PF05175"/>
    </source>
</evidence>
<sequence>MTTSYLAPPVTDVLAAEGVYPPQQDSQLLVDTMEATALVPGRRVLDLCTGSGYIAIAAAELGAASVTAFDICPHAVACSRGNAVHAGVDVDVREGSWIGALGCAPFEVIMSNPPYVATPPTGDSEEIPKSAGPEWAWNAGVDGRLILDPLCESASRLLCDGGSMLLVHSSLSGVEQSLEGLRSTGLNARVIASQWIPFGPVMSARAGWLEDTGRIQRGCRQEELVVIRADKP</sequence>
<evidence type="ECO:0000256" key="3">
    <source>
        <dbReference type="ARBA" id="ARBA00022691"/>
    </source>
</evidence>
<feature type="domain" description="Methyltransferase small" evidence="4">
    <location>
        <begin position="25"/>
        <end position="117"/>
    </location>
</feature>
<dbReference type="PANTHER" id="PTHR45875">
    <property type="entry name" value="METHYLTRANSFERASE N6AMT1"/>
    <property type="match status" value="1"/>
</dbReference>
<comment type="caution">
    <text evidence="5">The sequence shown here is derived from an EMBL/GenBank/DDBJ whole genome shotgun (WGS) entry which is preliminary data.</text>
</comment>
<reference evidence="6" key="1">
    <citation type="submission" date="2016-06" db="EMBL/GenBank/DDBJ databases">
        <authorList>
            <person name="Sutton G."/>
            <person name="Brinkac L."/>
            <person name="Sanka R."/>
            <person name="Adams M."/>
            <person name="Lau E."/>
            <person name="Sam S."/>
            <person name="Sreng N."/>
            <person name="Him V."/>
            <person name="Kerleguer A."/>
            <person name="Cheng S."/>
        </authorList>
    </citation>
    <scope>NUCLEOTIDE SEQUENCE [LARGE SCALE GENOMIC DNA]</scope>
    <source>
        <strain evidence="6">E861</strain>
    </source>
</reference>
<dbReference type="InterPro" id="IPR052190">
    <property type="entry name" value="Euk-Arch_PrmC-MTase"/>
</dbReference>
<dbReference type="InterPro" id="IPR007848">
    <property type="entry name" value="Small_mtfrase_dom"/>
</dbReference>
<protein>
    <submittedName>
        <fullName evidence="5">Methylase</fullName>
    </submittedName>
</protein>
<dbReference type="CDD" id="cd02440">
    <property type="entry name" value="AdoMet_MTases"/>
    <property type="match status" value="1"/>
</dbReference>
<organism evidence="5 6">
    <name type="scientific">Mycobacterium kyorinense</name>
    <dbReference type="NCBI Taxonomy" id="487514"/>
    <lineage>
        <taxon>Bacteria</taxon>
        <taxon>Bacillati</taxon>
        <taxon>Actinomycetota</taxon>
        <taxon>Actinomycetes</taxon>
        <taxon>Mycobacteriales</taxon>
        <taxon>Mycobacteriaceae</taxon>
        <taxon>Mycobacterium</taxon>
    </lineage>
</organism>
<dbReference type="EMBL" id="LZKJ01000143">
    <property type="protein sequence ID" value="OBI43914.1"/>
    <property type="molecule type" value="Genomic_DNA"/>
</dbReference>
<dbReference type="RefSeq" id="WP_065015350.1">
    <property type="nucleotide sequence ID" value="NZ_LZKJ01000143.1"/>
</dbReference>
<evidence type="ECO:0000256" key="1">
    <source>
        <dbReference type="ARBA" id="ARBA00022603"/>
    </source>
</evidence>
<dbReference type="OrthoDB" id="8746524at2"/>
<accession>A0A1A2Z065</accession>
<dbReference type="GO" id="GO:0008757">
    <property type="term" value="F:S-adenosylmethionine-dependent methyltransferase activity"/>
    <property type="evidence" value="ECO:0007669"/>
    <property type="project" value="TreeGrafter"/>
</dbReference>
<dbReference type="PANTHER" id="PTHR45875:SF1">
    <property type="entry name" value="METHYLTRANSFERASE N6AMT1"/>
    <property type="match status" value="1"/>
</dbReference>
<dbReference type="Pfam" id="PF05175">
    <property type="entry name" value="MTS"/>
    <property type="match status" value="1"/>
</dbReference>
<evidence type="ECO:0000313" key="5">
    <source>
        <dbReference type="EMBL" id="OBI43914.1"/>
    </source>
</evidence>
<keyword evidence="2" id="KW-0808">Transferase</keyword>